<reference evidence="1" key="2">
    <citation type="submission" date="2020-11" db="EMBL/GenBank/DDBJ databases">
        <authorList>
            <person name="McCartney M.A."/>
            <person name="Auch B."/>
            <person name="Kono T."/>
            <person name="Mallez S."/>
            <person name="Becker A."/>
            <person name="Gohl D.M."/>
            <person name="Silverstein K.A.T."/>
            <person name="Koren S."/>
            <person name="Bechman K.B."/>
            <person name="Herman A."/>
            <person name="Abrahante J.E."/>
            <person name="Garbe J."/>
        </authorList>
    </citation>
    <scope>NUCLEOTIDE SEQUENCE</scope>
    <source>
        <strain evidence="1">Duluth1</strain>
        <tissue evidence="1">Whole animal</tissue>
    </source>
</reference>
<comment type="caution">
    <text evidence="1">The sequence shown here is derived from an EMBL/GenBank/DDBJ whole genome shotgun (WGS) entry which is preliminary data.</text>
</comment>
<dbReference type="PANTHER" id="PTHR46844">
    <property type="entry name" value="SLR5058 PROTEIN"/>
    <property type="match status" value="1"/>
</dbReference>
<dbReference type="Proteomes" id="UP000828390">
    <property type="component" value="Unassembled WGS sequence"/>
</dbReference>
<gene>
    <name evidence="1" type="ORF">DPMN_164637</name>
</gene>
<dbReference type="PANTHER" id="PTHR46844:SF1">
    <property type="entry name" value="SLR5058 PROTEIN"/>
    <property type="match status" value="1"/>
</dbReference>
<dbReference type="EMBL" id="JAIWYP010000008">
    <property type="protein sequence ID" value="KAH3786530.1"/>
    <property type="molecule type" value="Genomic_DNA"/>
</dbReference>
<reference evidence="1" key="1">
    <citation type="journal article" date="2019" name="bioRxiv">
        <title>The Genome of the Zebra Mussel, Dreissena polymorpha: A Resource for Invasive Species Research.</title>
        <authorList>
            <person name="McCartney M.A."/>
            <person name="Auch B."/>
            <person name="Kono T."/>
            <person name="Mallez S."/>
            <person name="Zhang Y."/>
            <person name="Obille A."/>
            <person name="Becker A."/>
            <person name="Abrahante J.E."/>
            <person name="Garbe J."/>
            <person name="Badalamenti J.P."/>
            <person name="Herman A."/>
            <person name="Mangelson H."/>
            <person name="Liachko I."/>
            <person name="Sullivan S."/>
            <person name="Sone E.D."/>
            <person name="Koren S."/>
            <person name="Silverstein K.A.T."/>
            <person name="Beckman K.B."/>
            <person name="Gohl D.M."/>
        </authorList>
    </citation>
    <scope>NUCLEOTIDE SEQUENCE</scope>
    <source>
        <strain evidence="1">Duluth1</strain>
        <tissue evidence="1">Whole animal</tissue>
    </source>
</reference>
<evidence type="ECO:0000313" key="2">
    <source>
        <dbReference type="Proteomes" id="UP000828390"/>
    </source>
</evidence>
<dbReference type="InterPro" id="IPR027417">
    <property type="entry name" value="P-loop_NTPase"/>
</dbReference>
<dbReference type="Gene3D" id="3.40.50.300">
    <property type="entry name" value="P-loop containing nucleotide triphosphate hydrolases"/>
    <property type="match status" value="1"/>
</dbReference>
<accession>A0A9D4ITW3</accession>
<name>A0A9D4ITW3_DREPO</name>
<protein>
    <recommendedName>
        <fullName evidence="3">NACHT domain-containing protein</fullName>
    </recommendedName>
</protein>
<sequence length="266" mass="30418">MAHYDDTSSNIPLSNLDQSVDKRIVDIYASPNIYRIEIEKDGKRIKQEQVLTYKEIFYTDGEPNRRIYLQGEPGSGKSTFSAKLVHDWSHINQVSSASPSSSDTTEFDDVLPIQQFQFLFFITLRRSRGEADVTQMIKKQLIDTLFSEDELADVYKLFVQIINTEICLAIREGIDEWVPPKKNESNLRELQDIWSTDTRNVQVLCVRLTEDNFLSSSARGESTSHLEFNLSSCHSLRGLLLSGSSILLRGKIHKTIRYIITAFNDS</sequence>
<keyword evidence="2" id="KW-1185">Reference proteome</keyword>
<dbReference type="SUPFAM" id="SSF52540">
    <property type="entry name" value="P-loop containing nucleoside triphosphate hydrolases"/>
    <property type="match status" value="1"/>
</dbReference>
<evidence type="ECO:0000313" key="1">
    <source>
        <dbReference type="EMBL" id="KAH3786530.1"/>
    </source>
</evidence>
<organism evidence="1 2">
    <name type="scientific">Dreissena polymorpha</name>
    <name type="common">Zebra mussel</name>
    <name type="synonym">Mytilus polymorpha</name>
    <dbReference type="NCBI Taxonomy" id="45954"/>
    <lineage>
        <taxon>Eukaryota</taxon>
        <taxon>Metazoa</taxon>
        <taxon>Spiralia</taxon>
        <taxon>Lophotrochozoa</taxon>
        <taxon>Mollusca</taxon>
        <taxon>Bivalvia</taxon>
        <taxon>Autobranchia</taxon>
        <taxon>Heteroconchia</taxon>
        <taxon>Euheterodonta</taxon>
        <taxon>Imparidentia</taxon>
        <taxon>Neoheterodontei</taxon>
        <taxon>Myida</taxon>
        <taxon>Dreissenoidea</taxon>
        <taxon>Dreissenidae</taxon>
        <taxon>Dreissena</taxon>
    </lineage>
</organism>
<evidence type="ECO:0008006" key="3">
    <source>
        <dbReference type="Google" id="ProtNLM"/>
    </source>
</evidence>
<proteinExistence type="predicted"/>
<dbReference type="AlphaFoldDB" id="A0A9D4ITW3"/>